<evidence type="ECO:0000313" key="4">
    <source>
        <dbReference type="Proteomes" id="UP000005877"/>
    </source>
</evidence>
<dbReference type="HOGENOM" id="CLU_015799_1_0_2"/>
<keyword evidence="1" id="KW-1133">Transmembrane helix</keyword>
<dbReference type="PATRIC" id="fig|1110509.7.peg.2287"/>
<dbReference type="InterPro" id="IPR027417">
    <property type="entry name" value="P-loop_NTPase"/>
</dbReference>
<evidence type="ECO:0000313" key="3">
    <source>
        <dbReference type="EMBL" id="AET65415.1"/>
    </source>
</evidence>
<dbReference type="KEGG" id="mhi:Mhar_2059"/>
<dbReference type="PANTHER" id="PTHR46312">
    <property type="entry name" value="NACHT DOMAIN-CONTAINING PROTEIN"/>
    <property type="match status" value="1"/>
</dbReference>
<feature type="domain" description="NACHT" evidence="2">
    <location>
        <begin position="119"/>
        <end position="230"/>
    </location>
</feature>
<name>G7WPQ3_METH6</name>
<dbReference type="SUPFAM" id="SSF52540">
    <property type="entry name" value="P-loop containing nucleoside triphosphate hydrolases"/>
    <property type="match status" value="1"/>
</dbReference>
<dbReference type="Pfam" id="PF05729">
    <property type="entry name" value="NACHT"/>
    <property type="match status" value="1"/>
</dbReference>
<protein>
    <recommendedName>
        <fullName evidence="2">NACHT domain-containing protein</fullName>
    </recommendedName>
</protein>
<organism evidence="3 4">
    <name type="scientific">Methanothrix harundinacea (strain 6Ac)</name>
    <name type="common">Methanosaeta harundinacea</name>
    <dbReference type="NCBI Taxonomy" id="1110509"/>
    <lineage>
        <taxon>Archaea</taxon>
        <taxon>Methanobacteriati</taxon>
        <taxon>Methanobacteriota</taxon>
        <taxon>Stenosarchaea group</taxon>
        <taxon>Methanomicrobia</taxon>
        <taxon>Methanotrichales</taxon>
        <taxon>Methanotrichaceae</taxon>
        <taxon>Methanothrix</taxon>
    </lineage>
</organism>
<dbReference type="Proteomes" id="UP000005877">
    <property type="component" value="Chromosome"/>
</dbReference>
<evidence type="ECO:0000256" key="1">
    <source>
        <dbReference type="SAM" id="Phobius"/>
    </source>
</evidence>
<keyword evidence="1" id="KW-0812">Transmembrane</keyword>
<proteinExistence type="predicted"/>
<dbReference type="Gene3D" id="3.40.50.300">
    <property type="entry name" value="P-loop containing nucleotide triphosphate hydrolases"/>
    <property type="match status" value="1"/>
</dbReference>
<dbReference type="STRING" id="1110509.Mhar_2059"/>
<feature type="transmembrane region" description="Helical" evidence="1">
    <location>
        <begin position="387"/>
        <end position="416"/>
    </location>
</feature>
<gene>
    <name evidence="3" type="ordered locus">Mhar_2059</name>
</gene>
<dbReference type="InterPro" id="IPR007111">
    <property type="entry name" value="NACHT_NTPase"/>
</dbReference>
<keyword evidence="4" id="KW-1185">Reference proteome</keyword>
<dbReference type="AlphaFoldDB" id="G7WPQ3"/>
<accession>G7WPQ3</accession>
<sequence>MLFGPLIGFLTGLSIIISTFDATDALLRKLLSKYTSEDERSARDAFNRQAMLTRVRDFWVKGVLENSLHEEARIELGLEERRDAVAERPWDVILRTPGRPDCELPPGTKISDVFERVGRSLLILGEPGAGKTTTLLELAREMIDRAGEDPSEKIPVVFNLSSWTDPKQPIADWLTEELRAKYNIPKKIAARWVENDSLLLLLDGFDEVAPERREACIEAINVFLEEHFVPLVVCCRKEEYDALDGRLNLQSAVLLQPLTPEQIDGYLERLSPEMAPLRDALKDDQELQEFAKTPLILSIMALAYKGISVEELQSLCSTGDHRRHLFKTYVDRMFERTGRTDPKRYTKEKTIHWLSWLGQKMSEHGQTVFLIERMQPTLLETQYLKNLYFILVVLIIGSIGGLWGGLIGGLIFGLAVGMMSKLSEIIPVERLNWSWKMGRKMLIYFLIGGFFLG</sequence>
<dbReference type="PANTHER" id="PTHR46312:SF2">
    <property type="entry name" value="NUCLEOTIDE-BINDING OLIGOMERIZATION DOMAIN-CONTAINING PROTEIN 2-LIKE"/>
    <property type="match status" value="1"/>
</dbReference>
<evidence type="ECO:0000259" key="2">
    <source>
        <dbReference type="PROSITE" id="PS50837"/>
    </source>
</evidence>
<reference evidence="3 4" key="1">
    <citation type="journal article" date="2012" name="PLoS ONE">
        <title>The genome characteristics and predicted function of methyl-group oxidation pathway in the obligate aceticlastic methanogens, Methanosaeta spp.</title>
        <authorList>
            <person name="Zhu J."/>
            <person name="Zheng H."/>
            <person name="Ai G."/>
            <person name="Zhang G."/>
            <person name="Liu D."/>
            <person name="Liu X."/>
            <person name="Dong X."/>
        </authorList>
    </citation>
    <scope>NUCLEOTIDE SEQUENCE [LARGE SCALE GENOMIC DNA]</scope>
    <source>
        <strain evidence="3 4">6Ac</strain>
    </source>
</reference>
<keyword evidence="1" id="KW-0472">Membrane</keyword>
<dbReference type="PROSITE" id="PS50837">
    <property type="entry name" value="NACHT"/>
    <property type="match status" value="1"/>
</dbReference>
<dbReference type="EMBL" id="CP003117">
    <property type="protein sequence ID" value="AET65415.1"/>
    <property type="molecule type" value="Genomic_DNA"/>
</dbReference>